<dbReference type="Pfam" id="PF04909">
    <property type="entry name" value="Amidohydro_2"/>
    <property type="match status" value="1"/>
</dbReference>
<comment type="caution">
    <text evidence="3">The sequence shown here is derived from an EMBL/GenBank/DDBJ whole genome shotgun (WGS) entry which is preliminary data.</text>
</comment>
<proteinExistence type="inferred from homology"/>
<accession>A0A5C7A8D7</accession>
<gene>
    <name evidence="3" type="ORF">ESV85_21765</name>
</gene>
<comment type="similarity">
    <text evidence="1">Belongs to the metallo-dependent hydrolases superfamily.</text>
</comment>
<dbReference type="PANTHER" id="PTHR43569:SF2">
    <property type="entry name" value="AMIDOHYDROLASE-RELATED DOMAIN-CONTAINING PROTEIN"/>
    <property type="match status" value="1"/>
</dbReference>
<evidence type="ECO:0000256" key="1">
    <source>
        <dbReference type="ARBA" id="ARBA00038310"/>
    </source>
</evidence>
<evidence type="ECO:0000259" key="2">
    <source>
        <dbReference type="Pfam" id="PF04909"/>
    </source>
</evidence>
<evidence type="ECO:0000313" key="4">
    <source>
        <dbReference type="Proteomes" id="UP000321935"/>
    </source>
</evidence>
<dbReference type="PANTHER" id="PTHR43569">
    <property type="entry name" value="AMIDOHYDROLASE"/>
    <property type="match status" value="1"/>
</dbReference>
<dbReference type="InterPro" id="IPR006680">
    <property type="entry name" value="Amidohydro-rel"/>
</dbReference>
<organism evidence="3 4">
    <name type="scientific">Algoriphagus aquimarinus</name>
    <dbReference type="NCBI Taxonomy" id="237018"/>
    <lineage>
        <taxon>Bacteria</taxon>
        <taxon>Pseudomonadati</taxon>
        <taxon>Bacteroidota</taxon>
        <taxon>Cytophagia</taxon>
        <taxon>Cytophagales</taxon>
        <taxon>Cyclobacteriaceae</taxon>
        <taxon>Algoriphagus</taxon>
    </lineage>
</organism>
<protein>
    <submittedName>
        <fullName evidence="3">Amidohydrolase family protein</fullName>
    </submittedName>
</protein>
<dbReference type="OrthoDB" id="5450317at2"/>
<dbReference type="AlphaFoldDB" id="A0A5C7A8D7"/>
<evidence type="ECO:0000313" key="3">
    <source>
        <dbReference type="EMBL" id="TXE02013.1"/>
    </source>
</evidence>
<dbReference type="Gene3D" id="3.20.20.140">
    <property type="entry name" value="Metal-dependent hydrolases"/>
    <property type="match status" value="1"/>
</dbReference>
<name>A0A5C7A8D7_9BACT</name>
<sequence>MRLDSHQHFWKYNPDKHSWITDEMKVIQRDFLPDDLIPILTEHQIDGCVAVQADESFRETAFLLDLAEEYEQIKAVVGWVDLGSDDVDKDLDQFAAQKKLKGYREILQSKNVDYMLRKEFIRGIKKIGKRGYTYDILIFHNQLEAALQFVKKAPEQPFVIDHIAKPNIKLGIWREWKKEMAPLAERDYIFCKVSGMITEADWKKWTTAELQVYLDVALELFGPKRLMFGSDWPVCKIAGEYEQVLEVIERFTDRLSKTEKEAIMGNTAAGFYGISTKSEQAK</sequence>
<keyword evidence="3" id="KW-0378">Hydrolase</keyword>
<dbReference type="GO" id="GO:0016787">
    <property type="term" value="F:hydrolase activity"/>
    <property type="evidence" value="ECO:0007669"/>
    <property type="project" value="UniProtKB-KW"/>
</dbReference>
<dbReference type="Proteomes" id="UP000321935">
    <property type="component" value="Unassembled WGS sequence"/>
</dbReference>
<dbReference type="RefSeq" id="WP_146921412.1">
    <property type="nucleotide sequence ID" value="NZ_VORW01000035.1"/>
</dbReference>
<dbReference type="EMBL" id="VORW01000035">
    <property type="protein sequence ID" value="TXE02013.1"/>
    <property type="molecule type" value="Genomic_DNA"/>
</dbReference>
<dbReference type="SUPFAM" id="SSF51556">
    <property type="entry name" value="Metallo-dependent hydrolases"/>
    <property type="match status" value="1"/>
</dbReference>
<reference evidence="3 4" key="1">
    <citation type="submission" date="2019-08" db="EMBL/GenBank/DDBJ databases">
        <title>Genomes sequence of Algoriphagus aquimarinus ACAM450.</title>
        <authorList>
            <person name="Bowman J.P."/>
        </authorList>
    </citation>
    <scope>NUCLEOTIDE SEQUENCE [LARGE SCALE GENOMIC DNA]</scope>
    <source>
        <strain evidence="3 4">ACAM 450</strain>
    </source>
</reference>
<dbReference type="InterPro" id="IPR052350">
    <property type="entry name" value="Metallo-dep_Lactonases"/>
</dbReference>
<feature type="domain" description="Amidohydrolase-related" evidence="2">
    <location>
        <begin position="4"/>
        <end position="274"/>
    </location>
</feature>
<dbReference type="InterPro" id="IPR032466">
    <property type="entry name" value="Metal_Hydrolase"/>
</dbReference>